<evidence type="ECO:0000313" key="1">
    <source>
        <dbReference type="EMBL" id="EOY24921.1"/>
    </source>
</evidence>
<dbReference type="Proteomes" id="UP000026915">
    <property type="component" value="Chromosome 3"/>
</dbReference>
<sequence>MNGSAFVSPQRPDNTYHFSKRKLFSACPSPNERKAIEVLRVHLRLQSQKFAALKLDLRRSNYGDKNELKQTLSCHIYAATFVCQVPVDQINVV</sequence>
<gene>
    <name evidence="1" type="ORF">TCM_016388</name>
</gene>
<evidence type="ECO:0000313" key="2">
    <source>
        <dbReference type="Proteomes" id="UP000026915"/>
    </source>
</evidence>
<dbReference type="HOGENOM" id="CLU_2403950_0_0_1"/>
<dbReference type="InParanoid" id="A0A061G5R2"/>
<reference evidence="1 2" key="1">
    <citation type="journal article" date="2013" name="Genome Biol.">
        <title>The genome sequence of the most widely cultivated cacao type and its use to identify candidate genes regulating pod color.</title>
        <authorList>
            <person name="Motamayor J.C."/>
            <person name="Mockaitis K."/>
            <person name="Schmutz J."/>
            <person name="Haiminen N."/>
            <person name="Iii D.L."/>
            <person name="Cornejo O."/>
            <person name="Findley S.D."/>
            <person name="Zheng P."/>
            <person name="Utro F."/>
            <person name="Royaert S."/>
            <person name="Saski C."/>
            <person name="Jenkins J."/>
            <person name="Podicheti R."/>
            <person name="Zhao M."/>
            <person name="Scheffler B.E."/>
            <person name="Stack J.C."/>
            <person name="Feltus F.A."/>
            <person name="Mustiga G.M."/>
            <person name="Amores F."/>
            <person name="Phillips W."/>
            <person name="Marelli J.P."/>
            <person name="May G.D."/>
            <person name="Shapiro H."/>
            <person name="Ma J."/>
            <person name="Bustamante C.D."/>
            <person name="Schnell R.J."/>
            <person name="Main D."/>
            <person name="Gilbert D."/>
            <person name="Parida L."/>
            <person name="Kuhn D.N."/>
        </authorList>
    </citation>
    <scope>NUCLEOTIDE SEQUENCE [LARGE SCALE GENOMIC DNA]</scope>
    <source>
        <strain evidence="2">cv. Matina 1-6</strain>
    </source>
</reference>
<keyword evidence="2" id="KW-1185">Reference proteome</keyword>
<proteinExistence type="predicted"/>
<dbReference type="AlphaFoldDB" id="A0A061G5R2"/>
<name>A0A061G5R2_THECC</name>
<organism evidence="1 2">
    <name type="scientific">Theobroma cacao</name>
    <name type="common">Cacao</name>
    <name type="synonym">Cocoa</name>
    <dbReference type="NCBI Taxonomy" id="3641"/>
    <lineage>
        <taxon>Eukaryota</taxon>
        <taxon>Viridiplantae</taxon>
        <taxon>Streptophyta</taxon>
        <taxon>Embryophyta</taxon>
        <taxon>Tracheophyta</taxon>
        <taxon>Spermatophyta</taxon>
        <taxon>Magnoliopsida</taxon>
        <taxon>eudicotyledons</taxon>
        <taxon>Gunneridae</taxon>
        <taxon>Pentapetalae</taxon>
        <taxon>rosids</taxon>
        <taxon>malvids</taxon>
        <taxon>Malvales</taxon>
        <taxon>Malvaceae</taxon>
        <taxon>Byttnerioideae</taxon>
        <taxon>Theobroma</taxon>
    </lineage>
</organism>
<dbReference type="Gramene" id="EOY24921">
    <property type="protein sequence ID" value="EOY24921"/>
    <property type="gene ID" value="TCM_016388"/>
</dbReference>
<dbReference type="EMBL" id="CM001881">
    <property type="protein sequence ID" value="EOY24921.1"/>
    <property type="molecule type" value="Genomic_DNA"/>
</dbReference>
<accession>A0A061G5R2</accession>
<protein>
    <submittedName>
        <fullName evidence="1">Uncharacterized protein</fullName>
    </submittedName>
</protein>